<dbReference type="RefSeq" id="WP_026990110.1">
    <property type="nucleotide sequence ID" value="NZ_AUGP01000017.1"/>
</dbReference>
<evidence type="ECO:0008006" key="4">
    <source>
        <dbReference type="Google" id="ProtNLM"/>
    </source>
</evidence>
<reference evidence="2 3" key="1">
    <citation type="submission" date="2013-09" db="EMBL/GenBank/DDBJ databases">
        <authorList>
            <person name="Zeng Z."/>
            <person name="Chen C."/>
        </authorList>
    </citation>
    <scope>NUCLEOTIDE SEQUENCE [LARGE SCALE GENOMIC DNA]</scope>
    <source>
        <strain evidence="2 3">WB 4.1-42</strain>
    </source>
</reference>
<keyword evidence="1" id="KW-0472">Membrane</keyword>
<gene>
    <name evidence="2" type="ORF">Q766_12610</name>
</gene>
<organism evidence="2 3">
    <name type="scientific">Flavobacterium subsaxonicum WB 4.1-42 = DSM 21790</name>
    <dbReference type="NCBI Taxonomy" id="1121898"/>
    <lineage>
        <taxon>Bacteria</taxon>
        <taxon>Pseudomonadati</taxon>
        <taxon>Bacteroidota</taxon>
        <taxon>Flavobacteriia</taxon>
        <taxon>Flavobacteriales</taxon>
        <taxon>Flavobacteriaceae</taxon>
        <taxon>Flavobacterium</taxon>
    </lineage>
</organism>
<comment type="caution">
    <text evidence="2">The sequence shown here is derived from an EMBL/GenBank/DDBJ whole genome shotgun (WGS) entry which is preliminary data.</text>
</comment>
<dbReference type="eggNOG" id="ENOG5034BS2">
    <property type="taxonomic scope" value="Bacteria"/>
</dbReference>
<evidence type="ECO:0000256" key="1">
    <source>
        <dbReference type="SAM" id="Phobius"/>
    </source>
</evidence>
<keyword evidence="3" id="KW-1185">Reference proteome</keyword>
<sequence length="263" mass="29306">MDKRHVKLSSLFKLTFSKSPFSRLGIVFTLLAVFVILPIMIVVTGSIQEPYQKYNFDAINQHGTAVQARITNIDALTNVSINGENPRIISYSYTMNGRDKQDKFQTMEIDEASRLNVGDKITVKEYEGESAIQDMEPFSFPVALFFILPAIFFTIGAVFTLIGLLPALRDFNLYKNGIVKEATILSMVPNPGMPVSGVGKSITVYYDYIGRGGNKIFGESRVHDFSILSTHKVGGTIKIFASEDESRSCVIPTAEIVKNNWRL</sequence>
<dbReference type="OrthoDB" id="1339184at2"/>
<feature type="transmembrane region" description="Helical" evidence="1">
    <location>
        <begin position="142"/>
        <end position="165"/>
    </location>
</feature>
<dbReference type="Proteomes" id="UP000030111">
    <property type="component" value="Unassembled WGS sequence"/>
</dbReference>
<dbReference type="EMBL" id="JRLY01000010">
    <property type="protein sequence ID" value="KGO92307.1"/>
    <property type="molecule type" value="Genomic_DNA"/>
</dbReference>
<evidence type="ECO:0000313" key="2">
    <source>
        <dbReference type="EMBL" id="KGO92307.1"/>
    </source>
</evidence>
<protein>
    <recommendedName>
        <fullName evidence="4">DUF3592 domain-containing protein</fullName>
    </recommendedName>
</protein>
<feature type="transmembrane region" description="Helical" evidence="1">
    <location>
        <begin position="21"/>
        <end position="47"/>
    </location>
</feature>
<dbReference type="AlphaFoldDB" id="A0A0A2MI42"/>
<accession>A0A0A2MI42</accession>
<proteinExistence type="predicted"/>
<name>A0A0A2MI42_9FLAO</name>
<evidence type="ECO:0000313" key="3">
    <source>
        <dbReference type="Proteomes" id="UP000030111"/>
    </source>
</evidence>
<keyword evidence="1" id="KW-1133">Transmembrane helix</keyword>
<keyword evidence="1" id="KW-0812">Transmembrane</keyword>